<gene>
    <name evidence="2" type="ORF">C7377_1304</name>
</gene>
<sequence>MKEIDVVKALQEKSPKIYHFLPGFIIRYLKSIIHQDEINDFIQKHGDKTGSEFTISVLDTLDITYNVEFEEPLDKSKRYILASNHPLGGPDGIILIDYFSRYFDKIIFPVNDILMQIENMSEFFIPINKHGTQSKEGARLMEESLASDSQILMFPAGLVSRKRKGVIKDLGWQKHFIAKAKKHQRDVIPVFFSGRNSNFFYNLANIRAFLGIKLNIEMLYLSNELFKQRGRNFTIKVGKPIKHNTFDNSKRPAEWASFVKEKVYNLK</sequence>
<accession>A0A7L4UPK6</accession>
<evidence type="ECO:0000313" key="3">
    <source>
        <dbReference type="Proteomes" id="UP000251835"/>
    </source>
</evidence>
<name>A0A7L4UPK6_BALHA</name>
<dbReference type="RefSeq" id="WP_116496522.1">
    <property type="nucleotide sequence ID" value="NZ_QENZ01000004.1"/>
</dbReference>
<protein>
    <recommendedName>
        <fullName evidence="1">Putative acyltransferase ACT14924-like acyltransferase domain-containing protein</fullName>
    </recommendedName>
</protein>
<dbReference type="EMBL" id="QENZ01000004">
    <property type="protein sequence ID" value="PVX50974.1"/>
    <property type="molecule type" value="Genomic_DNA"/>
</dbReference>
<dbReference type="InterPro" id="IPR045746">
    <property type="entry name" value="ACT14924-like_Acyltransf_dom"/>
</dbReference>
<dbReference type="SUPFAM" id="SSF69593">
    <property type="entry name" value="Glycerol-3-phosphate (1)-acyltransferase"/>
    <property type="match status" value="1"/>
</dbReference>
<reference evidence="2 3" key="1">
    <citation type="submission" date="2018-05" db="EMBL/GenBank/DDBJ databases">
        <title>Genomic Encyclopedia of Type Strains, Phase IV (KMG-IV): sequencing the most valuable type-strain genomes for metagenomic binning, comparative biology and taxonomic classification.</title>
        <authorList>
            <person name="Goeker M."/>
        </authorList>
    </citation>
    <scope>NUCLEOTIDE SEQUENCE [LARGE SCALE GENOMIC DNA]</scope>
    <source>
        <strain evidence="2 3">DSM 28579</strain>
    </source>
</reference>
<keyword evidence="3" id="KW-1185">Reference proteome</keyword>
<proteinExistence type="predicted"/>
<evidence type="ECO:0000259" key="1">
    <source>
        <dbReference type="Pfam" id="PF19576"/>
    </source>
</evidence>
<dbReference type="AlphaFoldDB" id="A0A7L4UPK6"/>
<comment type="caution">
    <text evidence="2">The sequence shown here is derived from an EMBL/GenBank/DDBJ whole genome shotgun (WGS) entry which is preliminary data.</text>
</comment>
<dbReference type="OrthoDB" id="1113830at2"/>
<evidence type="ECO:0000313" key="2">
    <source>
        <dbReference type="EMBL" id="PVX50974.1"/>
    </source>
</evidence>
<dbReference type="Proteomes" id="UP000251835">
    <property type="component" value="Unassembled WGS sequence"/>
</dbReference>
<organism evidence="2 3">
    <name type="scientific">Balneicella halophila</name>
    <dbReference type="NCBI Taxonomy" id="1537566"/>
    <lineage>
        <taxon>Bacteria</taxon>
        <taxon>Pseudomonadati</taxon>
        <taxon>Bacteroidota</taxon>
        <taxon>Bacteroidia</taxon>
        <taxon>Bacteroidales</taxon>
        <taxon>Balneicellaceae</taxon>
        <taxon>Balneicella</taxon>
    </lineage>
</organism>
<dbReference type="Pfam" id="PF19576">
    <property type="entry name" value="Acyltransf_2"/>
    <property type="match status" value="1"/>
</dbReference>
<feature type="domain" description="Putative acyltransferase ACT14924-like acyltransferase" evidence="1">
    <location>
        <begin position="9"/>
        <end position="267"/>
    </location>
</feature>